<comment type="caution">
    <text evidence="2">The sequence shown here is derived from an EMBL/GenBank/DDBJ whole genome shotgun (WGS) entry which is preliminary data.</text>
</comment>
<evidence type="ECO:0000313" key="2">
    <source>
        <dbReference type="EMBL" id="KAK4095333.1"/>
    </source>
</evidence>
<feature type="region of interest" description="Disordered" evidence="1">
    <location>
        <begin position="50"/>
        <end position="70"/>
    </location>
</feature>
<evidence type="ECO:0000313" key="3">
    <source>
        <dbReference type="Proteomes" id="UP001287286"/>
    </source>
</evidence>
<keyword evidence="3" id="KW-1185">Reference proteome</keyword>
<evidence type="ECO:0000256" key="1">
    <source>
        <dbReference type="SAM" id="MobiDB-lite"/>
    </source>
</evidence>
<protein>
    <submittedName>
        <fullName evidence="2">Uncharacterized protein</fullName>
    </submittedName>
</protein>
<accession>A0ABR0CHB2</accession>
<feature type="region of interest" description="Disordered" evidence="1">
    <location>
        <begin position="216"/>
        <end position="239"/>
    </location>
</feature>
<organism evidence="2 3">
    <name type="scientific">Purpureocillium lilacinum</name>
    <name type="common">Paecilomyces lilacinus</name>
    <dbReference type="NCBI Taxonomy" id="33203"/>
    <lineage>
        <taxon>Eukaryota</taxon>
        <taxon>Fungi</taxon>
        <taxon>Dikarya</taxon>
        <taxon>Ascomycota</taxon>
        <taxon>Pezizomycotina</taxon>
        <taxon>Sordariomycetes</taxon>
        <taxon>Hypocreomycetidae</taxon>
        <taxon>Hypocreales</taxon>
        <taxon>Ophiocordycipitaceae</taxon>
        <taxon>Purpureocillium</taxon>
    </lineage>
</organism>
<proteinExistence type="predicted"/>
<dbReference type="Proteomes" id="UP001287286">
    <property type="component" value="Unassembled WGS sequence"/>
</dbReference>
<gene>
    <name evidence="2" type="ORF">Purlil1_129</name>
</gene>
<dbReference type="EMBL" id="JAWRVI010000001">
    <property type="protein sequence ID" value="KAK4095333.1"/>
    <property type="molecule type" value="Genomic_DNA"/>
</dbReference>
<reference evidence="2 3" key="1">
    <citation type="journal article" date="2024" name="Microbiol. Resour. Announc.">
        <title>Genome annotations for the ascomycete fungi Trichoderma harzianum, Trichoderma aggressivum, and Purpureocillium lilacinum.</title>
        <authorList>
            <person name="Beijen E.P.W."/>
            <person name="Ohm R.A."/>
        </authorList>
    </citation>
    <scope>NUCLEOTIDE SEQUENCE [LARGE SCALE GENOMIC DNA]</scope>
    <source>
        <strain evidence="2 3">CBS 150709</strain>
    </source>
</reference>
<name>A0ABR0CHB2_PURLI</name>
<sequence>MELPSPLKIHRQGLITLGKLHWVQYWEVVADRRRCAEDLEWSTSKPAIRSSDQRKRGYGRVGGKSRQENGEFGRPRWIARHVHLEDAARWARLKVSEPDLPESKPKKIAFLRRFARSGREELKRDAVGTGFEAGIRSKTMMWRHRGGGGVKELVWCSLVSRSVAGRGRATVGRRDLTPRADLVASILGSTTLWRAEQFGRGGDGADMGLANCHEPLQRKGPKSSRATEDMQAAHTQARARLPSRDIGKDQGSSCLQERQSQCIPQSAWTGDLSEKTAAGCVKWRGEPDSDLKCLSGLPSKAVKLKQLRSLTRLCVFLSNRAAASAAQKRLRRRNLDKGTFFRCLACMNAWVVVPPLRLGNFPCSSNHAAFISEPHVRLNGVRQGGGDALPQTACSPTSMPRALSCIGEILSPIFTCGDPWPPRAPSPNYNVPKTTKTTLVAGDRDQGPPCPWYALGDKLRLGWRSRTRTGGVAHVYSSVLPFRRNPIPPRCPAWSRHTGQDGSGTRCARPRALRACMLALPWLPLRGALDDGQIKDPRAAMAVAARQGRHTPFPAAAPPPQSRPSLLEVHDLPNISRRDLRGARCSFP</sequence>